<dbReference type="RefSeq" id="WP_344999254.1">
    <property type="nucleotide sequence ID" value="NZ_BAABFR010000081.1"/>
</dbReference>
<dbReference type="GO" id="GO:0016787">
    <property type="term" value="F:hydrolase activity"/>
    <property type="evidence" value="ECO:0007669"/>
    <property type="project" value="UniProtKB-KW"/>
</dbReference>
<feature type="domain" description="AB hydrolase-1" evidence="1">
    <location>
        <begin position="26"/>
        <end position="271"/>
    </location>
</feature>
<evidence type="ECO:0000313" key="2">
    <source>
        <dbReference type="EMBL" id="GAA4400683.1"/>
    </source>
</evidence>
<accession>A0ABP8K4X8</accession>
<protein>
    <submittedName>
        <fullName evidence="2">Alpha/beta fold hydrolase</fullName>
    </submittedName>
</protein>
<dbReference type="PANTHER" id="PTHR43194:SF2">
    <property type="entry name" value="PEROXISOMAL MEMBRANE PROTEIN LPX1"/>
    <property type="match status" value="1"/>
</dbReference>
<dbReference type="Proteomes" id="UP001500635">
    <property type="component" value="Unassembled WGS sequence"/>
</dbReference>
<sequence length="287" mass="30267">MPTSSLPSGTVEYRVYGPDGSERPPVVFVHGVLAPAALWHEVAARLGAAGFRCYAPDWPLGSHRIPWGSSADRSPAGAARLIADFLEAHDLRGATLVGNDTGGALCQFLVDARPDLVGRLVLTNCDAFDQFPPQPFKATLGLMKSKVITRIMLPAMWFRSIRNSPLGYGLLATDPDPAFTAAAIAPLRDAAILDDLVAFLRQVRPADLAAVTSRLESFTAPVALVWGMADGAFTPALGRRLAAAIPGATFTEVPGSRTFVALDRPEAVVDAVTRISAVPTASGPDLS</sequence>
<keyword evidence="3" id="KW-1185">Reference proteome</keyword>
<keyword evidence="2" id="KW-0378">Hydrolase</keyword>
<comment type="caution">
    <text evidence="2">The sequence shown here is derived from an EMBL/GenBank/DDBJ whole genome shotgun (WGS) entry which is preliminary data.</text>
</comment>
<dbReference type="InterPro" id="IPR050228">
    <property type="entry name" value="Carboxylesterase_BioH"/>
</dbReference>
<dbReference type="SUPFAM" id="SSF53474">
    <property type="entry name" value="alpha/beta-Hydrolases"/>
    <property type="match status" value="1"/>
</dbReference>
<dbReference type="Gene3D" id="3.40.50.1820">
    <property type="entry name" value="alpha/beta hydrolase"/>
    <property type="match status" value="1"/>
</dbReference>
<evidence type="ECO:0000259" key="1">
    <source>
        <dbReference type="Pfam" id="PF12697"/>
    </source>
</evidence>
<dbReference type="EMBL" id="BAABFR010000081">
    <property type="protein sequence ID" value="GAA4400683.1"/>
    <property type="molecule type" value="Genomic_DNA"/>
</dbReference>
<proteinExistence type="predicted"/>
<name>A0ABP8K4X8_9ACTN</name>
<dbReference type="PANTHER" id="PTHR43194">
    <property type="entry name" value="HYDROLASE ALPHA/BETA FOLD FAMILY"/>
    <property type="match status" value="1"/>
</dbReference>
<dbReference type="InterPro" id="IPR000073">
    <property type="entry name" value="AB_hydrolase_1"/>
</dbReference>
<evidence type="ECO:0000313" key="3">
    <source>
        <dbReference type="Proteomes" id="UP001500635"/>
    </source>
</evidence>
<reference evidence="3" key="1">
    <citation type="journal article" date="2019" name="Int. J. Syst. Evol. Microbiol.">
        <title>The Global Catalogue of Microorganisms (GCM) 10K type strain sequencing project: providing services to taxonomists for standard genome sequencing and annotation.</title>
        <authorList>
            <consortium name="The Broad Institute Genomics Platform"/>
            <consortium name="The Broad Institute Genome Sequencing Center for Infectious Disease"/>
            <person name="Wu L."/>
            <person name="Ma J."/>
        </authorList>
    </citation>
    <scope>NUCLEOTIDE SEQUENCE [LARGE SCALE GENOMIC DNA]</scope>
    <source>
        <strain evidence="3">JCM 17688</strain>
    </source>
</reference>
<organism evidence="2 3">
    <name type="scientific">Tsukamurella soli</name>
    <dbReference type="NCBI Taxonomy" id="644556"/>
    <lineage>
        <taxon>Bacteria</taxon>
        <taxon>Bacillati</taxon>
        <taxon>Actinomycetota</taxon>
        <taxon>Actinomycetes</taxon>
        <taxon>Mycobacteriales</taxon>
        <taxon>Tsukamurellaceae</taxon>
        <taxon>Tsukamurella</taxon>
    </lineage>
</organism>
<dbReference type="InterPro" id="IPR029058">
    <property type="entry name" value="AB_hydrolase_fold"/>
</dbReference>
<dbReference type="Pfam" id="PF12697">
    <property type="entry name" value="Abhydrolase_6"/>
    <property type="match status" value="1"/>
</dbReference>
<gene>
    <name evidence="2" type="ORF">GCM10023147_39530</name>
</gene>